<gene>
    <name evidence="1" type="ORF">ATK78_2618</name>
</gene>
<keyword evidence="2" id="KW-1185">Reference proteome</keyword>
<reference evidence="1 2" key="1">
    <citation type="submission" date="2019-03" db="EMBL/GenBank/DDBJ databases">
        <title>Genomic Encyclopedia of Archaeal and Bacterial Type Strains, Phase II (KMG-II): from individual species to whole genera.</title>
        <authorList>
            <person name="Goeker M."/>
        </authorList>
    </citation>
    <scope>NUCLEOTIDE SEQUENCE [LARGE SCALE GENOMIC DNA]</scope>
    <source>
        <strain evidence="1 2">DSM 19035</strain>
    </source>
</reference>
<accession>A0A4R6ST47</accession>
<dbReference type="EMBL" id="SNYC01000005">
    <property type="protein sequence ID" value="TDQ08116.1"/>
    <property type="molecule type" value="Genomic_DNA"/>
</dbReference>
<dbReference type="AlphaFoldDB" id="A0A4R6ST47"/>
<evidence type="ECO:0000313" key="1">
    <source>
        <dbReference type="EMBL" id="TDQ08116.1"/>
    </source>
</evidence>
<dbReference type="Proteomes" id="UP000295620">
    <property type="component" value="Unassembled WGS sequence"/>
</dbReference>
<name>A0A4R6ST47_9SPHI</name>
<organism evidence="1 2">
    <name type="scientific">Pedobacter metabolipauper</name>
    <dbReference type="NCBI Taxonomy" id="425513"/>
    <lineage>
        <taxon>Bacteria</taxon>
        <taxon>Pseudomonadati</taxon>
        <taxon>Bacteroidota</taxon>
        <taxon>Sphingobacteriia</taxon>
        <taxon>Sphingobacteriales</taxon>
        <taxon>Sphingobacteriaceae</taxon>
        <taxon>Pedobacter</taxon>
    </lineage>
</organism>
<protein>
    <submittedName>
        <fullName evidence="1">Uncharacterized protein</fullName>
    </submittedName>
</protein>
<evidence type="ECO:0000313" key="2">
    <source>
        <dbReference type="Proteomes" id="UP000295620"/>
    </source>
</evidence>
<sequence>MKVEFIGDFGHETGGLVILFNETGLIKHVEAYLD</sequence>
<proteinExistence type="predicted"/>
<comment type="caution">
    <text evidence="1">The sequence shown here is derived from an EMBL/GenBank/DDBJ whole genome shotgun (WGS) entry which is preliminary data.</text>
</comment>